<dbReference type="OrthoDB" id="277109at2759"/>
<dbReference type="Pfam" id="PF01125">
    <property type="entry name" value="BUD31"/>
    <property type="match status" value="1"/>
</dbReference>
<sequence>MAWRIKMKTRKAPPGIEHVSEKLIEFEARTREALNEPMDDKRRNEISWPMHRLHYEKNRYLYDMHFKENKISKKLLDYLVNQKLADGKLMAKWRRPGYERLCSLMVITKSNTNFGTTGVCRTPLRGRTGQILPNVLTGCVSCASGDGGPIWWNDPVPEIVKERIADVDPGKAHLVTEEQAQEEGHQRDVSSGTQGEEEDRAEKGEEHS</sequence>
<dbReference type="STRING" id="2769.R7QDM5"/>
<accession>R7QDM5</accession>
<dbReference type="AlphaFoldDB" id="R7QDM5"/>
<proteinExistence type="inferred from homology"/>
<dbReference type="Gramene" id="CDF35878">
    <property type="protein sequence ID" value="CDF35878"/>
    <property type="gene ID" value="CHC_T00004010001"/>
</dbReference>
<evidence type="ECO:0000256" key="3">
    <source>
        <dbReference type="ARBA" id="ARBA00023242"/>
    </source>
</evidence>
<dbReference type="InterPro" id="IPR001748">
    <property type="entry name" value="BUD31"/>
</dbReference>
<organism evidence="5 6">
    <name type="scientific">Chondrus crispus</name>
    <name type="common">Carrageen Irish moss</name>
    <name type="synonym">Polymorpha crispa</name>
    <dbReference type="NCBI Taxonomy" id="2769"/>
    <lineage>
        <taxon>Eukaryota</taxon>
        <taxon>Rhodophyta</taxon>
        <taxon>Florideophyceae</taxon>
        <taxon>Rhodymeniophycidae</taxon>
        <taxon>Gigartinales</taxon>
        <taxon>Gigartinaceae</taxon>
        <taxon>Chondrus</taxon>
    </lineage>
</organism>
<keyword evidence="6" id="KW-1185">Reference proteome</keyword>
<reference evidence="6" key="1">
    <citation type="journal article" date="2013" name="Proc. Natl. Acad. Sci. U.S.A.">
        <title>Genome structure and metabolic features in the red seaweed Chondrus crispus shed light on evolution of the Archaeplastida.</title>
        <authorList>
            <person name="Collen J."/>
            <person name="Porcel B."/>
            <person name="Carre W."/>
            <person name="Ball S.G."/>
            <person name="Chaparro C."/>
            <person name="Tonon T."/>
            <person name="Barbeyron T."/>
            <person name="Michel G."/>
            <person name="Noel B."/>
            <person name="Valentin K."/>
            <person name="Elias M."/>
            <person name="Artiguenave F."/>
            <person name="Arun A."/>
            <person name="Aury J.M."/>
            <person name="Barbosa-Neto J.F."/>
            <person name="Bothwell J.H."/>
            <person name="Bouget F.Y."/>
            <person name="Brillet L."/>
            <person name="Cabello-Hurtado F."/>
            <person name="Capella-Gutierrez S."/>
            <person name="Charrier B."/>
            <person name="Cladiere L."/>
            <person name="Cock J.M."/>
            <person name="Coelho S.M."/>
            <person name="Colleoni C."/>
            <person name="Czjzek M."/>
            <person name="Da Silva C."/>
            <person name="Delage L."/>
            <person name="Denoeud F."/>
            <person name="Deschamps P."/>
            <person name="Dittami S.M."/>
            <person name="Gabaldon T."/>
            <person name="Gachon C.M."/>
            <person name="Groisillier A."/>
            <person name="Herve C."/>
            <person name="Jabbari K."/>
            <person name="Katinka M."/>
            <person name="Kloareg B."/>
            <person name="Kowalczyk N."/>
            <person name="Labadie K."/>
            <person name="Leblanc C."/>
            <person name="Lopez P.J."/>
            <person name="McLachlan D.H."/>
            <person name="Meslet-Cladiere L."/>
            <person name="Moustafa A."/>
            <person name="Nehr Z."/>
            <person name="Nyvall Collen P."/>
            <person name="Panaud O."/>
            <person name="Partensky F."/>
            <person name="Poulain J."/>
            <person name="Rensing S.A."/>
            <person name="Rousvoal S."/>
            <person name="Samson G."/>
            <person name="Symeonidi A."/>
            <person name="Weissenbach J."/>
            <person name="Zambounis A."/>
            <person name="Wincker P."/>
            <person name="Boyen C."/>
        </authorList>
    </citation>
    <scope>NUCLEOTIDE SEQUENCE [LARGE SCALE GENOMIC DNA]</scope>
    <source>
        <strain evidence="6">cv. Stackhouse</strain>
    </source>
</reference>
<evidence type="ECO:0000313" key="5">
    <source>
        <dbReference type="EMBL" id="CDF35878.1"/>
    </source>
</evidence>
<comment type="subcellular location">
    <subcellularLocation>
        <location evidence="1">Nucleus</location>
    </subcellularLocation>
</comment>
<dbReference type="EMBL" id="HG001750">
    <property type="protein sequence ID" value="CDF35878.1"/>
    <property type="molecule type" value="Genomic_DNA"/>
</dbReference>
<protein>
    <recommendedName>
        <fullName evidence="7">G10 protein</fullName>
    </recommendedName>
</protein>
<evidence type="ECO:0000256" key="2">
    <source>
        <dbReference type="ARBA" id="ARBA00005287"/>
    </source>
</evidence>
<evidence type="ECO:0008006" key="7">
    <source>
        <dbReference type="Google" id="ProtNLM"/>
    </source>
</evidence>
<dbReference type="OMA" id="FGTSCIC"/>
<evidence type="ECO:0000256" key="1">
    <source>
        <dbReference type="ARBA" id="ARBA00004123"/>
    </source>
</evidence>
<comment type="similarity">
    <text evidence="2">Belongs to the BUD31 (G10) family.</text>
</comment>
<keyword evidence="3" id="KW-0539">Nucleus</keyword>
<dbReference type="RefSeq" id="XP_005715697.1">
    <property type="nucleotide sequence ID" value="XM_005715640.1"/>
</dbReference>
<dbReference type="KEGG" id="ccp:CHC_T00004010001"/>
<name>R7QDM5_CHOCR</name>
<dbReference type="GO" id="GO:0000398">
    <property type="term" value="P:mRNA splicing, via spliceosome"/>
    <property type="evidence" value="ECO:0007669"/>
    <property type="project" value="TreeGrafter"/>
</dbReference>
<gene>
    <name evidence="5" type="ORF">CHC_T00004010001</name>
</gene>
<dbReference type="GO" id="GO:0005681">
    <property type="term" value="C:spliceosomal complex"/>
    <property type="evidence" value="ECO:0007669"/>
    <property type="project" value="TreeGrafter"/>
</dbReference>
<dbReference type="PhylomeDB" id="R7QDM5"/>
<evidence type="ECO:0000256" key="4">
    <source>
        <dbReference type="SAM" id="MobiDB-lite"/>
    </source>
</evidence>
<dbReference type="Proteomes" id="UP000012073">
    <property type="component" value="Unassembled WGS sequence"/>
</dbReference>
<dbReference type="PANTHER" id="PTHR19411">
    <property type="entry name" value="PROTEIN BUD31-RELATED"/>
    <property type="match status" value="1"/>
</dbReference>
<dbReference type="GeneID" id="17323410"/>
<feature type="compositionally biased region" description="Basic and acidic residues" evidence="4">
    <location>
        <begin position="167"/>
        <end position="188"/>
    </location>
</feature>
<dbReference type="PRINTS" id="PR00322">
    <property type="entry name" value="G10"/>
</dbReference>
<feature type="region of interest" description="Disordered" evidence="4">
    <location>
        <begin position="167"/>
        <end position="208"/>
    </location>
</feature>
<evidence type="ECO:0000313" key="6">
    <source>
        <dbReference type="Proteomes" id="UP000012073"/>
    </source>
</evidence>
<dbReference type="PANTHER" id="PTHR19411:SF0">
    <property type="entry name" value="PROTEIN BUD31 HOMOLOG"/>
    <property type="match status" value="1"/>
</dbReference>